<dbReference type="GO" id="GO:0042729">
    <property type="term" value="C:DASH complex"/>
    <property type="evidence" value="ECO:0007669"/>
    <property type="project" value="InterPro"/>
</dbReference>
<dbReference type="Pfam" id="PF08653">
    <property type="entry name" value="DASH_Dam1"/>
    <property type="match status" value="1"/>
</dbReference>
<evidence type="ECO:0000256" key="2">
    <source>
        <dbReference type="ARBA" id="ARBA00004186"/>
    </source>
</evidence>
<proteinExistence type="inferred from homology"/>
<keyword evidence="18" id="KW-1185">Reference proteome</keyword>
<feature type="compositionally biased region" description="Low complexity" evidence="16">
    <location>
        <begin position="302"/>
        <end position="337"/>
    </location>
</feature>
<evidence type="ECO:0000256" key="15">
    <source>
        <dbReference type="ARBA" id="ARBA00047036"/>
    </source>
</evidence>
<comment type="subunit">
    <text evidence="15">Component of the DASH complex consisting of ASK1, DAD1, DAD2, DAD3, DAD4, DAM1, DUO1, HSK3, SPC19 and SPC34, with a stoichiometry of one copy of each subunit per complex. Multiple DASH complexes oligomerize to form a ring that encircles spindle microtubules and organizes the rod-like NDC80 complexes of the outer kinetochore. DASH complex oligomerization strengthens microtubule attachments. Within the complex, DAM1 and DUO1 may form the microtubule connections. On cytoplasmic microtubules, DASH complexes appear to form patches instead of rings. Interacts with the outer kinetochore component NDC80; the interaction is direct.</text>
</comment>
<dbReference type="OrthoDB" id="3989595at2759"/>
<evidence type="ECO:0000256" key="14">
    <source>
        <dbReference type="ARBA" id="ARBA00030453"/>
    </source>
</evidence>
<dbReference type="GO" id="GO:0044732">
    <property type="term" value="C:mitotic spindle pole body"/>
    <property type="evidence" value="ECO:0007669"/>
    <property type="project" value="TreeGrafter"/>
</dbReference>
<feature type="compositionally biased region" description="Low complexity" evidence="16">
    <location>
        <begin position="239"/>
        <end position="264"/>
    </location>
</feature>
<feature type="region of interest" description="Disordered" evidence="16">
    <location>
        <begin position="402"/>
        <end position="459"/>
    </location>
</feature>
<evidence type="ECO:0000256" key="10">
    <source>
        <dbReference type="ARBA" id="ARBA00022838"/>
    </source>
</evidence>
<feature type="compositionally biased region" description="Low complexity" evidence="16">
    <location>
        <begin position="32"/>
        <end position="46"/>
    </location>
</feature>
<dbReference type="EMBL" id="BSXU01002384">
    <property type="protein sequence ID" value="GMG37013.1"/>
    <property type="molecule type" value="Genomic_DNA"/>
</dbReference>
<evidence type="ECO:0000256" key="9">
    <source>
        <dbReference type="ARBA" id="ARBA00022829"/>
    </source>
</evidence>
<dbReference type="Proteomes" id="UP001165063">
    <property type="component" value="Unassembled WGS sequence"/>
</dbReference>
<evidence type="ECO:0000313" key="18">
    <source>
        <dbReference type="Proteomes" id="UP001165063"/>
    </source>
</evidence>
<evidence type="ECO:0000256" key="4">
    <source>
        <dbReference type="ARBA" id="ARBA00010073"/>
    </source>
</evidence>
<keyword evidence="8" id="KW-0493">Microtubule</keyword>
<comment type="similarity">
    <text evidence="4">Belongs to the DASH complex DAM1 family.</text>
</comment>
<evidence type="ECO:0000256" key="3">
    <source>
        <dbReference type="ARBA" id="ARBA00004629"/>
    </source>
</evidence>
<keyword evidence="6" id="KW-0158">Chromosome</keyword>
<keyword evidence="10" id="KW-0995">Kinetochore</keyword>
<evidence type="ECO:0000313" key="17">
    <source>
        <dbReference type="EMBL" id="GMG37013.1"/>
    </source>
</evidence>
<evidence type="ECO:0000256" key="1">
    <source>
        <dbReference type="ARBA" id="ARBA00004123"/>
    </source>
</evidence>
<accession>A0A9W6YUU4</accession>
<keyword evidence="13" id="KW-0137">Centromere</keyword>
<evidence type="ECO:0000256" key="5">
    <source>
        <dbReference type="ARBA" id="ARBA00020497"/>
    </source>
</evidence>
<evidence type="ECO:0000256" key="7">
    <source>
        <dbReference type="ARBA" id="ARBA00022490"/>
    </source>
</evidence>
<keyword evidence="7" id="KW-0963">Cytoplasm</keyword>
<evidence type="ECO:0000256" key="11">
    <source>
        <dbReference type="ARBA" id="ARBA00023212"/>
    </source>
</evidence>
<dbReference type="PANTHER" id="PTHR28113">
    <property type="entry name" value="DASH COMPLEX SUBUNIT DAM1"/>
    <property type="match status" value="1"/>
</dbReference>
<evidence type="ECO:0000256" key="13">
    <source>
        <dbReference type="ARBA" id="ARBA00023328"/>
    </source>
</evidence>
<dbReference type="InterPro" id="IPR013962">
    <property type="entry name" value="DASH_Dam1"/>
</dbReference>
<comment type="subcellular location">
    <subcellularLocation>
        <location evidence="3">Chromosome</location>
        <location evidence="3">Centromere</location>
        <location evidence="3">Kinetochore</location>
    </subcellularLocation>
    <subcellularLocation>
        <location evidence="2">Cytoplasm</location>
        <location evidence="2">Cytoskeleton</location>
        <location evidence="2">Spindle</location>
    </subcellularLocation>
    <subcellularLocation>
        <location evidence="1">Nucleus</location>
    </subcellularLocation>
</comment>
<name>A0A9W6YUU4_AMBMO</name>
<organism evidence="17 18">
    <name type="scientific">Ambrosiozyma monospora</name>
    <name type="common">Yeast</name>
    <name type="synonym">Endomycopsis monosporus</name>
    <dbReference type="NCBI Taxonomy" id="43982"/>
    <lineage>
        <taxon>Eukaryota</taxon>
        <taxon>Fungi</taxon>
        <taxon>Dikarya</taxon>
        <taxon>Ascomycota</taxon>
        <taxon>Saccharomycotina</taxon>
        <taxon>Pichiomycetes</taxon>
        <taxon>Pichiales</taxon>
        <taxon>Pichiaceae</taxon>
        <taxon>Ambrosiozyma</taxon>
    </lineage>
</organism>
<feature type="region of interest" description="Disordered" evidence="16">
    <location>
        <begin position="1"/>
        <end position="74"/>
    </location>
</feature>
<comment type="caution">
    <text evidence="17">The sequence shown here is derived from an EMBL/GenBank/DDBJ whole genome shotgun (WGS) entry which is preliminary data.</text>
</comment>
<evidence type="ECO:0000256" key="6">
    <source>
        <dbReference type="ARBA" id="ARBA00022454"/>
    </source>
</evidence>
<keyword evidence="9" id="KW-0159">Chromosome partition</keyword>
<evidence type="ECO:0000256" key="8">
    <source>
        <dbReference type="ARBA" id="ARBA00022701"/>
    </source>
</evidence>
<dbReference type="GO" id="GO:1990758">
    <property type="term" value="P:mitotic sister chromatid biorientation"/>
    <property type="evidence" value="ECO:0007669"/>
    <property type="project" value="TreeGrafter"/>
</dbReference>
<dbReference type="AlphaFoldDB" id="A0A9W6YUU4"/>
<protein>
    <recommendedName>
        <fullName evidence="5">DASH complex subunit DAM1</fullName>
    </recommendedName>
    <alternativeName>
        <fullName evidence="14">Outer kinetochore protein DAM1</fullName>
    </alternativeName>
</protein>
<dbReference type="PANTHER" id="PTHR28113:SF1">
    <property type="entry name" value="DASH COMPLEX SUBUNIT DAM1"/>
    <property type="match status" value="1"/>
</dbReference>
<sequence length="459" mass="50051">MRSSRAPTDPRLSRLPTVRPATPKRTRSSLYPQIQTSSPPSTTPQTKALNALATSPITPLRQPSNPRTSEIHETNGTGARIGSVIGVEDGAVTMTGSGNNANFNQQLPPLPQQLTPLNPTEFPFFTSQKQKDFLKALKGTRREFTRLNKVNKSLNNVNESMAALLFGLNINAWCVHFDESPTTKTWGIKEEIDLVDSKISNLKKKIQDLQNQKRNTDRSKMPPPANPTGNSGNGGGGNRRIFSGSSVSSTGTSIMRRQAAARARSMNGGPSASARNARGNNMNTKVPKTPLKTPIRRSATHPQQRVQPQSQRRQQLQQPQQQQQQSTSTSTSAQNPTPNTPARTPSLNKVRPRYMDFTLGTPGYSASTKNASRRYSSIPVRNAPGSLRLNSAERRHTESFETFLSDDNDNSSVNGGGAGSAGFGSSSGRRASRIPVPSNSRFLKKGNDGWKVKGRQPFR</sequence>
<dbReference type="GO" id="GO:1990537">
    <property type="term" value="C:mitotic spindle polar microtubule"/>
    <property type="evidence" value="ECO:0007669"/>
    <property type="project" value="TreeGrafter"/>
</dbReference>
<feature type="region of interest" description="Disordered" evidence="16">
    <location>
        <begin position="207"/>
        <end position="373"/>
    </location>
</feature>
<keyword evidence="12" id="KW-0539">Nucleus</keyword>
<gene>
    <name evidence="17" type="ORF">Amon01_000474300</name>
</gene>
<evidence type="ECO:0000256" key="16">
    <source>
        <dbReference type="SAM" id="MobiDB-lite"/>
    </source>
</evidence>
<feature type="compositionally biased region" description="Polar residues" evidence="16">
    <location>
        <begin position="52"/>
        <end position="68"/>
    </location>
</feature>
<evidence type="ECO:0000256" key="12">
    <source>
        <dbReference type="ARBA" id="ARBA00023242"/>
    </source>
</evidence>
<keyword evidence="11" id="KW-0206">Cytoskeleton</keyword>
<feature type="compositionally biased region" description="Polar residues" evidence="16">
    <location>
        <begin position="268"/>
        <end position="286"/>
    </location>
</feature>
<reference evidence="17" key="1">
    <citation type="submission" date="2023-04" db="EMBL/GenBank/DDBJ databases">
        <title>Ambrosiozyma monospora NBRC 1965.</title>
        <authorList>
            <person name="Ichikawa N."/>
            <person name="Sato H."/>
            <person name="Tonouchi N."/>
        </authorList>
    </citation>
    <scope>NUCLEOTIDE SEQUENCE</scope>
    <source>
        <strain evidence="17">NBRC 1965</strain>
    </source>
</reference>
<feature type="compositionally biased region" description="Polar residues" evidence="16">
    <location>
        <begin position="364"/>
        <end position="373"/>
    </location>
</feature>